<keyword evidence="7 8" id="KW-0998">Cell outer membrane</keyword>
<keyword evidence="4 8" id="KW-0732">Signal</keyword>
<dbReference type="Pfam" id="PF07244">
    <property type="entry name" value="POTRA"/>
    <property type="match status" value="5"/>
</dbReference>
<dbReference type="InterPro" id="IPR034746">
    <property type="entry name" value="POTRA"/>
</dbReference>
<feature type="domain" description="POTRA" evidence="10">
    <location>
        <begin position="107"/>
        <end position="184"/>
    </location>
</feature>
<comment type="subcellular location">
    <subcellularLocation>
        <location evidence="8">Cell outer membrane</location>
    </subcellularLocation>
    <subcellularLocation>
        <location evidence="1">Membrane</location>
    </subcellularLocation>
</comment>
<evidence type="ECO:0000256" key="1">
    <source>
        <dbReference type="ARBA" id="ARBA00004370"/>
    </source>
</evidence>
<dbReference type="GO" id="GO:0043165">
    <property type="term" value="P:Gram-negative-bacterium-type cell outer membrane assembly"/>
    <property type="evidence" value="ECO:0007669"/>
    <property type="project" value="UniProtKB-UniRule"/>
</dbReference>
<evidence type="ECO:0000256" key="5">
    <source>
        <dbReference type="ARBA" id="ARBA00022737"/>
    </source>
</evidence>
<reference evidence="11 12" key="1">
    <citation type="submission" date="2019-03" db="EMBL/GenBank/DDBJ databases">
        <title>Genomic Encyclopedia of Type Strains, Phase IV (KMG-IV): sequencing the most valuable type-strain genomes for metagenomic binning, comparative biology and taxonomic classification.</title>
        <authorList>
            <person name="Goeker M."/>
        </authorList>
    </citation>
    <scope>NUCLEOTIDE SEQUENCE [LARGE SCALE GENOMIC DNA]</scope>
    <source>
        <strain evidence="11 12">DSM 19345</strain>
    </source>
</reference>
<dbReference type="NCBIfam" id="TIGR03303">
    <property type="entry name" value="OM_YaeT"/>
    <property type="match status" value="1"/>
</dbReference>
<keyword evidence="5 8" id="KW-0677">Repeat</keyword>
<dbReference type="Gene3D" id="3.10.20.310">
    <property type="entry name" value="membrane protein fhac"/>
    <property type="match status" value="5"/>
</dbReference>
<dbReference type="PIRSF" id="PIRSF006076">
    <property type="entry name" value="OM_assembly_OMP85"/>
    <property type="match status" value="1"/>
</dbReference>
<feature type="signal peptide" evidence="8">
    <location>
        <begin position="1"/>
        <end position="20"/>
    </location>
</feature>
<name>A0A4R3MG69_9HYPH</name>
<dbReference type="Pfam" id="PF01103">
    <property type="entry name" value="Omp85"/>
    <property type="match status" value="1"/>
</dbReference>
<dbReference type="InterPro" id="IPR039910">
    <property type="entry name" value="D15-like"/>
</dbReference>
<keyword evidence="12" id="KW-1185">Reference proteome</keyword>
<organism evidence="11 12">
    <name type="scientific">Tepidamorphus gemmatus</name>
    <dbReference type="NCBI Taxonomy" id="747076"/>
    <lineage>
        <taxon>Bacteria</taxon>
        <taxon>Pseudomonadati</taxon>
        <taxon>Pseudomonadota</taxon>
        <taxon>Alphaproteobacteria</taxon>
        <taxon>Hyphomicrobiales</taxon>
        <taxon>Tepidamorphaceae</taxon>
        <taxon>Tepidamorphus</taxon>
    </lineage>
</organism>
<evidence type="ECO:0000256" key="9">
    <source>
        <dbReference type="NCBIfam" id="TIGR03303"/>
    </source>
</evidence>
<comment type="caution">
    <text evidence="11">The sequence shown here is derived from an EMBL/GenBank/DDBJ whole genome shotgun (WGS) entry which is preliminary data.</text>
</comment>
<evidence type="ECO:0000256" key="2">
    <source>
        <dbReference type="ARBA" id="ARBA00022452"/>
    </source>
</evidence>
<dbReference type="EMBL" id="SMAK01000002">
    <property type="protein sequence ID" value="TCT12601.1"/>
    <property type="molecule type" value="Genomic_DNA"/>
</dbReference>
<dbReference type="InterPro" id="IPR023707">
    <property type="entry name" value="OM_assembly_BamA"/>
</dbReference>
<evidence type="ECO:0000313" key="11">
    <source>
        <dbReference type="EMBL" id="TCT12601.1"/>
    </source>
</evidence>
<proteinExistence type="inferred from homology"/>
<keyword evidence="6 8" id="KW-0472">Membrane</keyword>
<feature type="domain" description="POTRA" evidence="10">
    <location>
        <begin position="39"/>
        <end position="106"/>
    </location>
</feature>
<sequence length="856" mass="94333" precursor="true">MVCAVRFLMRGVLVLFVALAASSIPGTGDLAGISSAQAQTIRQVQVEGNRRVDAETVRNYLSLQPGQNYNAFDADESLKTLFATGLFSDVNIAMRGNTLVVTVVENPIVNIVSFEGNKKLSDDLLLSEIESQPRSVLTRAKIEGDVQRILQLYRRSGRFGASVEPKIIDLPDNRVNLVFEINEAAKTSVAGINFIGNNAYSDSDLRDVIATSQKSWLSWIKSTDVYDPDRLDADQELLRRFYLKNGYADFRVVSAVAELDRERNAFYITFTVDEGPKYKFGTVDIEAYVRDIDPESLRSEIKTKTGDTYNAEAVERTLEDITIALANRGYAFAQVRPRGDRDYDTQTINLTYVVEEGPRVYIERINIRGNTRTLDRVIRREFDFAEGDAYNTVMIDRAKRRLDALRYFKSVDITRQQGSAPDRVIINVSVVEQPTGEVSLGGGYSTRDGFVADISITERNLLGRGQIVRIGGAFGEKKESIDFSFTEPYFLGRRLAAGVDVYYRNIDYEDTSSYTSKVAGAGLRVGFQLNDELSFLGRYRIYNSDVQIGQVYRDGCGPVTQFAIDNNLCGNPVVYGGYTWAFPYGGDTNGDGIPDVFAPEASIAIVKAQGERLYSIFGYDLTYSTLDSFTRPHSGLYLKLSQDFAGAGGDAKFVRTDAEARYYHELMPQLVGMLKVSGGIIQGWGGYDVTVTDTYFKGGETIRGFDTSGYGPRDLTPGGQRDALGGKVYAAATAEVVFPFPFLPEELGLRGALFADAGVLFDVADTGPITIIQPGGQTFQLAMAECAGIYPGGWGGIVPAGYAGCYVDDTKPRASVGFSLLWDSPFGPLRADLGYAVLKEEYDDEQLFRFGAGRQF</sequence>
<dbReference type="InterPro" id="IPR000184">
    <property type="entry name" value="Bac_surfAg_D15"/>
</dbReference>
<evidence type="ECO:0000256" key="8">
    <source>
        <dbReference type="HAMAP-Rule" id="MF_01430"/>
    </source>
</evidence>
<feature type="domain" description="POTRA" evidence="10">
    <location>
        <begin position="360"/>
        <end position="433"/>
    </location>
</feature>
<comment type="function">
    <text evidence="8">Part of the outer membrane protein assembly complex, which is involved in assembly and insertion of beta-barrel proteins into the outer membrane.</text>
</comment>
<accession>A0A4R3MG69</accession>
<comment type="similarity">
    <text evidence="8">Belongs to the BamA family.</text>
</comment>
<dbReference type="HAMAP" id="MF_01430">
    <property type="entry name" value="OM_assembly_BamA"/>
    <property type="match status" value="1"/>
</dbReference>
<evidence type="ECO:0000313" key="12">
    <source>
        <dbReference type="Proteomes" id="UP000295678"/>
    </source>
</evidence>
<evidence type="ECO:0000256" key="6">
    <source>
        <dbReference type="ARBA" id="ARBA00023136"/>
    </source>
</evidence>
<dbReference type="GO" id="GO:0009279">
    <property type="term" value="C:cell outer membrane"/>
    <property type="evidence" value="ECO:0007669"/>
    <property type="project" value="UniProtKB-SubCell"/>
</dbReference>
<feature type="domain" description="POTRA" evidence="10">
    <location>
        <begin position="187"/>
        <end position="275"/>
    </location>
</feature>
<dbReference type="PROSITE" id="PS51779">
    <property type="entry name" value="POTRA"/>
    <property type="match status" value="5"/>
</dbReference>
<evidence type="ECO:0000256" key="4">
    <source>
        <dbReference type="ARBA" id="ARBA00022729"/>
    </source>
</evidence>
<feature type="chain" id="PRO_5021052096" description="Outer membrane protein assembly factor BamA" evidence="8">
    <location>
        <begin position="21"/>
        <end position="856"/>
    </location>
</feature>
<dbReference type="GO" id="GO:0051205">
    <property type="term" value="P:protein insertion into membrane"/>
    <property type="evidence" value="ECO:0007669"/>
    <property type="project" value="UniProtKB-UniRule"/>
</dbReference>
<dbReference type="PANTHER" id="PTHR12815:SF23">
    <property type="entry name" value="OUTER MEMBRANE PROTEIN ASSEMBLY FACTOR BAMA"/>
    <property type="match status" value="1"/>
</dbReference>
<protein>
    <recommendedName>
        <fullName evidence="8 9">Outer membrane protein assembly factor BamA</fullName>
    </recommendedName>
</protein>
<evidence type="ECO:0000259" key="10">
    <source>
        <dbReference type="PROSITE" id="PS51779"/>
    </source>
</evidence>
<evidence type="ECO:0000256" key="7">
    <source>
        <dbReference type="ARBA" id="ARBA00023237"/>
    </source>
</evidence>
<dbReference type="AlphaFoldDB" id="A0A4R3MG69"/>
<dbReference type="Gene3D" id="2.40.160.50">
    <property type="entry name" value="membrane protein fhac: a member of the omp85/tpsb transporter family"/>
    <property type="match status" value="1"/>
</dbReference>
<keyword evidence="3 8" id="KW-0812">Transmembrane</keyword>
<comment type="subunit">
    <text evidence="8">Part of the Bam complex.</text>
</comment>
<dbReference type="InterPro" id="IPR010827">
    <property type="entry name" value="BamA/TamA_POTRA"/>
</dbReference>
<dbReference type="Proteomes" id="UP000295678">
    <property type="component" value="Unassembled WGS sequence"/>
</dbReference>
<gene>
    <name evidence="8" type="primary">bamA</name>
    <name evidence="11" type="ORF">EDC22_102286</name>
</gene>
<keyword evidence="2 8" id="KW-1134">Transmembrane beta strand</keyword>
<evidence type="ECO:0000256" key="3">
    <source>
        <dbReference type="ARBA" id="ARBA00022692"/>
    </source>
</evidence>
<dbReference type="PANTHER" id="PTHR12815">
    <property type="entry name" value="SORTING AND ASSEMBLY MACHINERY SAMM50 PROTEIN FAMILY MEMBER"/>
    <property type="match status" value="1"/>
</dbReference>
<feature type="domain" description="POTRA" evidence="10">
    <location>
        <begin position="278"/>
        <end position="357"/>
    </location>
</feature>